<evidence type="ECO:0000313" key="2">
    <source>
        <dbReference type="Proteomes" id="UP000029858"/>
    </source>
</evidence>
<evidence type="ECO:0000313" key="1">
    <source>
        <dbReference type="EMBL" id="KGJ23763.1"/>
    </source>
</evidence>
<proteinExistence type="predicted"/>
<name>A0A099GNV8_9RHOB</name>
<reference evidence="1 2" key="2">
    <citation type="submission" date="2014-10" db="EMBL/GenBank/DDBJ databases">
        <title>Paracoccus sanguinis sp. nov., isolated from clinical specimens of New York State patients.</title>
        <authorList>
            <person name="Mingle L.A."/>
            <person name="Cole J.A."/>
            <person name="Lapierre P."/>
            <person name="Musser K.A."/>
        </authorList>
    </citation>
    <scope>NUCLEOTIDE SEQUENCE [LARGE SCALE GENOMIC DNA]</scope>
    <source>
        <strain evidence="1 2">5503</strain>
    </source>
</reference>
<comment type="caution">
    <text evidence="1">The sequence shown here is derived from an EMBL/GenBank/DDBJ whole genome shotgun (WGS) entry which is preliminary data.</text>
</comment>
<dbReference type="EMBL" id="JRKQ01000001">
    <property type="protein sequence ID" value="KGJ23763.1"/>
    <property type="molecule type" value="Genomic_DNA"/>
</dbReference>
<dbReference type="AlphaFoldDB" id="A0A099GNV8"/>
<dbReference type="Proteomes" id="UP000029858">
    <property type="component" value="Unassembled WGS sequence"/>
</dbReference>
<sequence>MDEYVVALQGMKSLEQVQNLIKNVGPSLVRAINSTAVWGRDEARQVVGAEVNFTPAYLRSPGRLGVRRASSGNYEAVIIARSRASSLARFSKQTKPGLAVSVLRGVTKTLPGAFLMKLRNGNVGAAIPEDRYYEIPGVGPARYKWRNLVFLYGPSVDQVFMTHRPELADDVRDRLAEEFLALV</sequence>
<organism evidence="1 2">
    <name type="scientific">Paracoccus sanguinis</name>
    <dbReference type="NCBI Taxonomy" id="1545044"/>
    <lineage>
        <taxon>Bacteria</taxon>
        <taxon>Pseudomonadati</taxon>
        <taxon>Pseudomonadota</taxon>
        <taxon>Alphaproteobacteria</taxon>
        <taxon>Rhodobacterales</taxon>
        <taxon>Paracoccaceae</taxon>
        <taxon>Paracoccus</taxon>
    </lineage>
</organism>
<reference evidence="1 2" key="1">
    <citation type="submission" date="2014-09" db="EMBL/GenBank/DDBJ databases">
        <authorList>
            <person name="McGinnis J.M."/>
            <person name="Wolfgang W.J."/>
        </authorList>
    </citation>
    <scope>NUCLEOTIDE SEQUENCE [LARGE SCALE GENOMIC DNA]</scope>
    <source>
        <strain evidence="1 2">5503</strain>
    </source>
</reference>
<dbReference type="RefSeq" id="WP_036706306.1">
    <property type="nucleotide sequence ID" value="NZ_JRKQ01000001.1"/>
</dbReference>
<protein>
    <submittedName>
        <fullName evidence="1">Uncharacterized protein</fullName>
    </submittedName>
</protein>
<gene>
    <name evidence="1" type="ORF">IX56_00360</name>
</gene>
<accession>A0A099GNV8</accession>